<evidence type="ECO:0000256" key="5">
    <source>
        <dbReference type="ARBA" id="ARBA00022692"/>
    </source>
</evidence>
<dbReference type="GO" id="GO:0015087">
    <property type="term" value="F:cobalt ion transmembrane transporter activity"/>
    <property type="evidence" value="ECO:0007669"/>
    <property type="project" value="TreeGrafter"/>
</dbReference>
<keyword evidence="6" id="KW-0460">Magnesium</keyword>
<comment type="caution">
    <text evidence="13">The sequence shown here is derived from an EMBL/GenBank/DDBJ whole genome shotgun (WGS) entry which is preliminary data.</text>
</comment>
<dbReference type="CDD" id="cd12822">
    <property type="entry name" value="TmCorA-like"/>
    <property type="match status" value="1"/>
</dbReference>
<comment type="catalytic activity">
    <reaction evidence="10">
        <text>Mg(2+)(in) = Mg(2+)(out)</text>
        <dbReference type="Rhea" id="RHEA:29827"/>
        <dbReference type="ChEBI" id="CHEBI:18420"/>
    </reaction>
</comment>
<reference evidence="14" key="1">
    <citation type="submission" date="2017-05" db="EMBL/GenBank/DDBJ databases">
        <authorList>
            <person name="Barney B.M."/>
        </authorList>
    </citation>
    <scope>NUCLEOTIDE SEQUENCE [LARGE SCALE GENOMIC DNA]</scope>
    <source>
        <strain evidence="14">PSBB022</strain>
    </source>
</reference>
<feature type="transmembrane region" description="Helical" evidence="12">
    <location>
        <begin position="264"/>
        <end position="285"/>
    </location>
</feature>
<dbReference type="STRING" id="1209072.GCA_000766945_01364"/>
<evidence type="ECO:0000256" key="7">
    <source>
        <dbReference type="ARBA" id="ARBA00022989"/>
    </source>
</evidence>
<evidence type="ECO:0000256" key="3">
    <source>
        <dbReference type="ARBA" id="ARBA00022448"/>
    </source>
</evidence>
<comment type="subcellular location">
    <subcellularLocation>
        <location evidence="1">Cell membrane</location>
        <topology evidence="1">Multi-pass membrane protein</topology>
    </subcellularLocation>
</comment>
<evidence type="ECO:0000256" key="6">
    <source>
        <dbReference type="ARBA" id="ARBA00022842"/>
    </source>
</evidence>
<evidence type="ECO:0000256" key="12">
    <source>
        <dbReference type="SAM" id="Phobius"/>
    </source>
</evidence>
<evidence type="ECO:0000256" key="10">
    <source>
        <dbReference type="ARBA" id="ARBA00034269"/>
    </source>
</evidence>
<gene>
    <name evidence="13" type="ORF">CBP51_06285</name>
</gene>
<keyword evidence="8" id="KW-0406">Ion transport</keyword>
<evidence type="ECO:0000256" key="11">
    <source>
        <dbReference type="ARBA" id="ARBA00045497"/>
    </source>
</evidence>
<dbReference type="Gene3D" id="3.30.460.20">
    <property type="entry name" value="CorA soluble domain-like"/>
    <property type="match status" value="1"/>
</dbReference>
<dbReference type="AlphaFoldDB" id="A0A266Q9Q1"/>
<dbReference type="FunFam" id="1.20.58.340:FF:000004">
    <property type="entry name" value="Magnesium transport protein CorA"/>
    <property type="match status" value="1"/>
</dbReference>
<dbReference type="RefSeq" id="WP_094984248.1">
    <property type="nucleotide sequence ID" value="NZ_NHNI01000001.1"/>
</dbReference>
<keyword evidence="7 12" id="KW-1133">Transmembrane helix</keyword>
<keyword evidence="3" id="KW-0813">Transport</keyword>
<keyword evidence="9 12" id="KW-0472">Membrane</keyword>
<evidence type="ECO:0000313" key="13">
    <source>
        <dbReference type="EMBL" id="OZY86623.1"/>
    </source>
</evidence>
<protein>
    <submittedName>
        <fullName evidence="13">Metal transporter</fullName>
    </submittedName>
</protein>
<dbReference type="Proteomes" id="UP000216101">
    <property type="component" value="Unassembled WGS sequence"/>
</dbReference>
<dbReference type="GO" id="GO:0005886">
    <property type="term" value="C:plasma membrane"/>
    <property type="evidence" value="ECO:0007669"/>
    <property type="project" value="UniProtKB-SubCell"/>
</dbReference>
<organism evidence="13 14">
    <name type="scientific">Cellvibrio mixtus</name>
    <dbReference type="NCBI Taxonomy" id="39650"/>
    <lineage>
        <taxon>Bacteria</taxon>
        <taxon>Pseudomonadati</taxon>
        <taxon>Pseudomonadota</taxon>
        <taxon>Gammaproteobacteria</taxon>
        <taxon>Cellvibrionales</taxon>
        <taxon>Cellvibrionaceae</taxon>
        <taxon>Cellvibrio</taxon>
    </lineage>
</organism>
<dbReference type="GO" id="GO:0050897">
    <property type="term" value="F:cobalt ion binding"/>
    <property type="evidence" value="ECO:0007669"/>
    <property type="project" value="TreeGrafter"/>
</dbReference>
<dbReference type="SUPFAM" id="SSF144083">
    <property type="entry name" value="Magnesium transport protein CorA, transmembrane region"/>
    <property type="match status" value="1"/>
</dbReference>
<evidence type="ECO:0000256" key="4">
    <source>
        <dbReference type="ARBA" id="ARBA00022475"/>
    </source>
</evidence>
<evidence type="ECO:0000256" key="9">
    <source>
        <dbReference type="ARBA" id="ARBA00023136"/>
    </source>
</evidence>
<proteinExistence type="inferred from homology"/>
<evidence type="ECO:0000256" key="8">
    <source>
        <dbReference type="ARBA" id="ARBA00023065"/>
    </source>
</evidence>
<dbReference type="SUPFAM" id="SSF143865">
    <property type="entry name" value="CorA soluble domain-like"/>
    <property type="match status" value="1"/>
</dbReference>
<name>A0A266Q9Q1_9GAMM</name>
<dbReference type="InterPro" id="IPR045863">
    <property type="entry name" value="CorA_TM1_TM2"/>
</dbReference>
<dbReference type="InterPro" id="IPR045861">
    <property type="entry name" value="CorA_cytoplasmic_dom"/>
</dbReference>
<keyword evidence="5 12" id="KW-0812">Transmembrane</keyword>
<dbReference type="InterPro" id="IPR002523">
    <property type="entry name" value="MgTranspt_CorA/ZnTranspt_ZntB"/>
</dbReference>
<accession>A0A266Q9Q1</accession>
<evidence type="ECO:0000313" key="14">
    <source>
        <dbReference type="Proteomes" id="UP000216101"/>
    </source>
</evidence>
<dbReference type="Pfam" id="PF01544">
    <property type="entry name" value="CorA"/>
    <property type="match status" value="1"/>
</dbReference>
<dbReference type="PANTHER" id="PTHR46494:SF1">
    <property type="entry name" value="CORA FAMILY METAL ION TRANSPORTER (EUROFUNG)"/>
    <property type="match status" value="1"/>
</dbReference>
<evidence type="ECO:0000256" key="2">
    <source>
        <dbReference type="ARBA" id="ARBA00009765"/>
    </source>
</evidence>
<sequence>MIRAQLLTVAGEWLSGGDELVQRWRTDNSGFIWIDLLGEEAQSEKAFLLSMDCHPLAIEDVQRFRHPPKTETFDNYTLILYRGITEFNKDLTIQQMNIALFAGERCLISCHPRHSMGVNYYWENAQAENLLVSPGLLASRIMRFSVGRYLEAILAFEPSLTELEDSMQEKPNDEVMRELIAYQARLRKLKRIFSYHEKLVTNLLKDVPQQLIEEDGDIEHALQDLFERCERLHGLCTMYYDICGDLINGYLSISSHQLNNTMRVLTVITAIFVPLTFIAGIYGMNFENMPELRAPHGYFYTLGAMLVIAAGFGVFAYKKWL</sequence>
<feature type="transmembrane region" description="Helical" evidence="12">
    <location>
        <begin position="297"/>
        <end position="317"/>
    </location>
</feature>
<dbReference type="GO" id="GO:0000287">
    <property type="term" value="F:magnesium ion binding"/>
    <property type="evidence" value="ECO:0007669"/>
    <property type="project" value="TreeGrafter"/>
</dbReference>
<keyword evidence="14" id="KW-1185">Reference proteome</keyword>
<evidence type="ECO:0000256" key="1">
    <source>
        <dbReference type="ARBA" id="ARBA00004651"/>
    </source>
</evidence>
<keyword evidence="4" id="KW-1003">Cell membrane</keyword>
<dbReference type="PANTHER" id="PTHR46494">
    <property type="entry name" value="CORA FAMILY METAL ION TRANSPORTER (EUROFUNG)"/>
    <property type="match status" value="1"/>
</dbReference>
<comment type="function">
    <text evidence="11">Mediates influx of magnesium ions. Alternates between open and closed states. Activated by low cytoplasmic Mg(2+) levels. Inactive when cytoplasmic Mg(2+) levels are high.</text>
</comment>
<dbReference type="GO" id="GO:0015095">
    <property type="term" value="F:magnesium ion transmembrane transporter activity"/>
    <property type="evidence" value="ECO:0007669"/>
    <property type="project" value="TreeGrafter"/>
</dbReference>
<dbReference type="EMBL" id="NHNI01000001">
    <property type="protein sequence ID" value="OZY86623.1"/>
    <property type="molecule type" value="Genomic_DNA"/>
</dbReference>
<comment type="similarity">
    <text evidence="2">Belongs to the CorA metal ion transporter (MIT) (TC 1.A.35) family.</text>
</comment>
<dbReference type="Gene3D" id="1.20.58.340">
    <property type="entry name" value="Magnesium transport protein CorA, transmembrane region"/>
    <property type="match status" value="2"/>
</dbReference>